<protein>
    <submittedName>
        <fullName evidence="2">TIGR01244 family protein</fullName>
    </submittedName>
</protein>
<accession>A0A1X3DLX8</accession>
<dbReference type="AlphaFoldDB" id="A0A1X3DLX8"/>
<proteinExistence type="predicted"/>
<name>A0A1X3DLX8_9NEIS</name>
<dbReference type="Proteomes" id="UP000193303">
    <property type="component" value="Unassembled WGS sequence"/>
</dbReference>
<dbReference type="NCBIfam" id="TIGR01244">
    <property type="entry name" value="TIGR01244 family sulfur transferase"/>
    <property type="match status" value="1"/>
</dbReference>
<organism evidence="2 3">
    <name type="scientific">Neisseria dumasiana</name>
    <dbReference type="NCBI Taxonomy" id="1931275"/>
    <lineage>
        <taxon>Bacteria</taxon>
        <taxon>Pseudomonadati</taxon>
        <taxon>Pseudomonadota</taxon>
        <taxon>Betaproteobacteria</taxon>
        <taxon>Neisseriales</taxon>
        <taxon>Neisseriaceae</taxon>
        <taxon>Neisseria</taxon>
    </lineage>
</organism>
<reference evidence="3" key="1">
    <citation type="submission" date="2017-01" db="EMBL/GenBank/DDBJ databases">
        <authorList>
            <person name="Mah S.A."/>
            <person name="Swanson W.J."/>
            <person name="Moy G.W."/>
            <person name="Vacquier V.D."/>
        </authorList>
    </citation>
    <scope>NUCLEOTIDE SEQUENCE [LARGE SCALE GENOMIC DNA]</scope>
    <source>
        <strain evidence="3">124861</strain>
    </source>
</reference>
<dbReference type="Gene3D" id="3.90.190.10">
    <property type="entry name" value="Protein tyrosine phosphatase superfamily"/>
    <property type="match status" value="1"/>
</dbReference>
<evidence type="ECO:0000259" key="1">
    <source>
        <dbReference type="Pfam" id="PF04273"/>
    </source>
</evidence>
<gene>
    <name evidence="2" type="ORF">BV912_00405</name>
</gene>
<dbReference type="CDD" id="cd14503">
    <property type="entry name" value="PTP-bact"/>
    <property type="match status" value="1"/>
</dbReference>
<dbReference type="InterPro" id="IPR029021">
    <property type="entry name" value="Prot-tyrosine_phosphatase-like"/>
</dbReference>
<dbReference type="EMBL" id="MTAB01000001">
    <property type="protein sequence ID" value="OSI25372.1"/>
    <property type="molecule type" value="Genomic_DNA"/>
</dbReference>
<dbReference type="InterPro" id="IPR005939">
    <property type="entry name" value="BLH_phosphatase-like"/>
</dbReference>
<evidence type="ECO:0000313" key="3">
    <source>
        <dbReference type="Proteomes" id="UP000193303"/>
    </source>
</evidence>
<feature type="domain" description="Beta-lactamase hydrolase-like protein phosphatase-like" evidence="1">
    <location>
        <begin position="3"/>
        <end position="110"/>
    </location>
</feature>
<comment type="caution">
    <text evidence="2">The sequence shown here is derived from an EMBL/GenBank/DDBJ whole genome shotgun (WGS) entry which is preliminary data.</text>
</comment>
<dbReference type="GO" id="GO:0016787">
    <property type="term" value="F:hydrolase activity"/>
    <property type="evidence" value="ECO:0007669"/>
    <property type="project" value="InterPro"/>
</dbReference>
<dbReference type="STRING" id="1931275.BV914_03410"/>
<dbReference type="OrthoDB" id="9802771at2"/>
<dbReference type="Pfam" id="PF04273">
    <property type="entry name" value="BLH_phosphatase"/>
    <property type="match status" value="1"/>
</dbReference>
<dbReference type="RefSeq" id="WP_085357563.1">
    <property type="nucleotide sequence ID" value="NZ_MTAB01000001.1"/>
</dbReference>
<evidence type="ECO:0000313" key="2">
    <source>
        <dbReference type="EMBL" id="OSI25372.1"/>
    </source>
</evidence>
<sequence>MAIRQLANRLYISPQLTQTDIQNAADLGIQSIICNRPDGEEDGQPAFQQIKQWCEAAGIRHVVHQPVVAPSINRQDVDRFQDLLAEAQQPVLAYCRTGTRCSLLWAYHQVAEGMPVADAVSAAKQAGIDLTAFETRLNEAAAGSM</sequence>
<dbReference type="SUPFAM" id="SSF52799">
    <property type="entry name" value="(Phosphotyrosine protein) phosphatases II"/>
    <property type="match status" value="1"/>
</dbReference>